<feature type="domain" description="DHHA1" evidence="8">
    <location>
        <begin position="345"/>
        <end position="436"/>
    </location>
</feature>
<organism evidence="10 11">
    <name type="scientific">Megasphaera micronuciformis F0359</name>
    <dbReference type="NCBI Taxonomy" id="706434"/>
    <lineage>
        <taxon>Bacteria</taxon>
        <taxon>Bacillati</taxon>
        <taxon>Bacillota</taxon>
        <taxon>Negativicutes</taxon>
        <taxon>Veillonellales</taxon>
        <taxon>Veillonellaceae</taxon>
        <taxon>Megasphaera</taxon>
    </lineage>
</organism>
<dbReference type="GO" id="GO:0003676">
    <property type="term" value="F:nucleic acid binding"/>
    <property type="evidence" value="ECO:0007669"/>
    <property type="project" value="InterPro"/>
</dbReference>
<dbReference type="Gene3D" id="3.90.1640.30">
    <property type="match status" value="1"/>
</dbReference>
<evidence type="ECO:0000259" key="9">
    <source>
        <dbReference type="Pfam" id="PF17768"/>
    </source>
</evidence>
<evidence type="ECO:0000259" key="8">
    <source>
        <dbReference type="Pfam" id="PF02272"/>
    </source>
</evidence>
<dbReference type="InterPro" id="IPR001667">
    <property type="entry name" value="DDH_dom"/>
</dbReference>
<dbReference type="GO" id="GO:0008409">
    <property type="term" value="F:5'-3' exonuclease activity"/>
    <property type="evidence" value="ECO:0007669"/>
    <property type="project" value="InterPro"/>
</dbReference>
<sequence length="660" mass="73182">MDMRWIYAEPSQKTVRQLQEQLHISSLLARTLVNRGITDSTDAKHFLYDSMSSLYDPFLMKDVRKGAERILTAIERGERIVVYGDYDVDGITSTALVYRSLCDLGADPAFYIPERQSEGYGLNRDALEELVRDKTEVIITVDCGISSAKLVKEFNTQTDIIITDHHEPSEHIPEGYAVINPKQKDCMYPYKELAGVGVAYTLCRALRMLAGKTDGEKYTSLVALGTVADLVPLTGENRILVADGLSRIAEGDNCGIQALIKTAGLDATKISAGNIAFSVAPRLNAAGRISHAEKGVFLLLEKDSDKAKETAEELHDLNTQRQEIEWAITTAAIDEVENEGYEDDHVLVVAGDGWHSGVIGIAASRLIEKYYKPSLVISLKDGVGKGSCRSITGFNMYEALNSCKELLIQFGGHAMAAGFSVAQENIDALREQLNEYALRHLTEKDYIPVLNVDSVVAGEDITVDTVHELSLLEPYGMGNTRPLFVLKNALLYDIKEIGRQKTHLRIVAESEDGCRLSGVGWSMADKADYILRNDEVDLAFQPELNTYHDRTTAQLVLRDMRLTHEYKPTLTRNDMVDIYKVLKTYVGEGRRTVSDTRRYMLDAVTLIDGHDVLTALQVFKELGILVTASDDEDIYYEMPAQGSKLSLNDSPTFRAVGSGL</sequence>
<evidence type="ECO:0000256" key="6">
    <source>
        <dbReference type="SAM" id="Coils"/>
    </source>
</evidence>
<reference evidence="10 11" key="1">
    <citation type="submission" date="2010-08" db="EMBL/GenBank/DDBJ databases">
        <authorList>
            <person name="Weinstock G."/>
            <person name="Sodergren E."/>
            <person name="Clifton S."/>
            <person name="Fulton L."/>
            <person name="Fulton B."/>
            <person name="Courtney L."/>
            <person name="Fronick C."/>
            <person name="Harrison M."/>
            <person name="Strong C."/>
            <person name="Farmer C."/>
            <person name="Delahaunty K."/>
            <person name="Markovic C."/>
            <person name="Hall O."/>
            <person name="Minx P."/>
            <person name="Tomlinson C."/>
            <person name="Mitreva M."/>
            <person name="Hou S."/>
            <person name="Chen J."/>
            <person name="Wollam A."/>
            <person name="Pepin K.H."/>
            <person name="Johnson M."/>
            <person name="Bhonagiri V."/>
            <person name="Zhang X."/>
            <person name="Suruliraj S."/>
            <person name="Warren W."/>
            <person name="Chinwalla A."/>
            <person name="Mardis E.R."/>
            <person name="Wilson R.K."/>
        </authorList>
    </citation>
    <scope>NUCLEOTIDE SEQUENCE [LARGE SCALE GENOMIC DNA]</scope>
    <source>
        <strain evidence="10 11">F0359</strain>
    </source>
</reference>
<comment type="similarity">
    <text evidence="1">Belongs to the RecJ family.</text>
</comment>
<gene>
    <name evidence="10" type="primary">recJ</name>
    <name evidence="10" type="ORF">HMPREF9429_01559</name>
</gene>
<dbReference type="AlphaFoldDB" id="E2ZDQ4"/>
<dbReference type="InterPro" id="IPR041122">
    <property type="entry name" value="RecJ_OB"/>
</dbReference>
<dbReference type="InterPro" id="IPR051673">
    <property type="entry name" value="SSDNA_exonuclease_RecJ"/>
</dbReference>
<name>E2ZDQ4_9FIRM</name>
<protein>
    <recommendedName>
        <fullName evidence="2">Single-stranded-DNA-specific exonuclease RecJ</fullName>
    </recommendedName>
</protein>
<dbReference type="InterPro" id="IPR004610">
    <property type="entry name" value="RecJ"/>
</dbReference>
<dbReference type="GO" id="GO:0006310">
    <property type="term" value="P:DNA recombination"/>
    <property type="evidence" value="ECO:0007669"/>
    <property type="project" value="InterPro"/>
</dbReference>
<keyword evidence="3" id="KW-0540">Nuclease</keyword>
<evidence type="ECO:0000313" key="10">
    <source>
        <dbReference type="EMBL" id="EFQ03616.1"/>
    </source>
</evidence>
<dbReference type="NCBIfam" id="TIGR00644">
    <property type="entry name" value="recJ"/>
    <property type="match status" value="1"/>
</dbReference>
<feature type="domain" description="RecJ OB" evidence="9">
    <location>
        <begin position="452"/>
        <end position="559"/>
    </location>
</feature>
<feature type="coiled-coil region" evidence="6">
    <location>
        <begin position="300"/>
        <end position="327"/>
    </location>
</feature>
<dbReference type="PANTHER" id="PTHR30255:SF2">
    <property type="entry name" value="SINGLE-STRANDED-DNA-SPECIFIC EXONUCLEASE RECJ"/>
    <property type="match status" value="1"/>
</dbReference>
<dbReference type="OrthoDB" id="9809852at2"/>
<dbReference type="Proteomes" id="UP000003195">
    <property type="component" value="Unassembled WGS sequence"/>
</dbReference>
<dbReference type="InterPro" id="IPR038763">
    <property type="entry name" value="DHH_sf"/>
</dbReference>
<comment type="caution">
    <text evidence="10">The sequence shown here is derived from an EMBL/GenBank/DDBJ whole genome shotgun (WGS) entry which is preliminary data.</text>
</comment>
<keyword evidence="11" id="KW-1185">Reference proteome</keyword>
<dbReference type="EMBL" id="AECS01000039">
    <property type="protein sequence ID" value="EFQ03616.1"/>
    <property type="molecule type" value="Genomic_DNA"/>
</dbReference>
<proteinExistence type="inferred from homology"/>
<dbReference type="Gene3D" id="3.10.310.30">
    <property type="match status" value="1"/>
</dbReference>
<evidence type="ECO:0000313" key="11">
    <source>
        <dbReference type="Proteomes" id="UP000003195"/>
    </source>
</evidence>
<evidence type="ECO:0000256" key="2">
    <source>
        <dbReference type="ARBA" id="ARBA00019841"/>
    </source>
</evidence>
<dbReference type="GO" id="GO:0006281">
    <property type="term" value="P:DNA repair"/>
    <property type="evidence" value="ECO:0007669"/>
    <property type="project" value="InterPro"/>
</dbReference>
<accession>E2ZDQ4</accession>
<dbReference type="SUPFAM" id="SSF64182">
    <property type="entry name" value="DHH phosphoesterases"/>
    <property type="match status" value="1"/>
</dbReference>
<keyword evidence="6" id="KW-0175">Coiled coil</keyword>
<dbReference type="eggNOG" id="COG0608">
    <property type="taxonomic scope" value="Bacteria"/>
</dbReference>
<dbReference type="InterPro" id="IPR003156">
    <property type="entry name" value="DHHA1_dom"/>
</dbReference>
<evidence type="ECO:0000259" key="7">
    <source>
        <dbReference type="Pfam" id="PF01368"/>
    </source>
</evidence>
<keyword evidence="5 10" id="KW-0269">Exonuclease</keyword>
<dbReference type="HOGENOM" id="CLU_009736_5_2_9"/>
<evidence type="ECO:0000256" key="4">
    <source>
        <dbReference type="ARBA" id="ARBA00022801"/>
    </source>
</evidence>
<evidence type="ECO:0000256" key="3">
    <source>
        <dbReference type="ARBA" id="ARBA00022722"/>
    </source>
</evidence>
<evidence type="ECO:0000256" key="1">
    <source>
        <dbReference type="ARBA" id="ARBA00005915"/>
    </source>
</evidence>
<dbReference type="Pfam" id="PF01368">
    <property type="entry name" value="DHH"/>
    <property type="match status" value="1"/>
</dbReference>
<dbReference type="PANTHER" id="PTHR30255">
    <property type="entry name" value="SINGLE-STRANDED-DNA-SPECIFIC EXONUCLEASE RECJ"/>
    <property type="match status" value="1"/>
</dbReference>
<dbReference type="STRING" id="706434.HMPREF9429_01559"/>
<dbReference type="Pfam" id="PF17768">
    <property type="entry name" value="RecJ_OB"/>
    <property type="match status" value="1"/>
</dbReference>
<keyword evidence="4 10" id="KW-0378">Hydrolase</keyword>
<dbReference type="Pfam" id="PF02272">
    <property type="entry name" value="DHHA1"/>
    <property type="match status" value="1"/>
</dbReference>
<feature type="domain" description="DDH" evidence="7">
    <location>
        <begin position="79"/>
        <end position="226"/>
    </location>
</feature>
<evidence type="ECO:0000256" key="5">
    <source>
        <dbReference type="ARBA" id="ARBA00022839"/>
    </source>
</evidence>